<name>A0A1I7WMD4_HETBA</name>
<dbReference type="AlphaFoldDB" id="A0A1I7WMD4"/>
<feature type="compositionally biased region" description="Basic and acidic residues" evidence="1">
    <location>
        <begin position="30"/>
        <end position="43"/>
    </location>
</feature>
<keyword evidence="2" id="KW-1185">Reference proteome</keyword>
<evidence type="ECO:0000313" key="3">
    <source>
        <dbReference type="WBParaSite" id="Hba_06306"/>
    </source>
</evidence>
<reference evidence="3" key="1">
    <citation type="submission" date="2016-11" db="UniProtKB">
        <authorList>
            <consortium name="WormBaseParasite"/>
        </authorList>
    </citation>
    <scope>IDENTIFICATION</scope>
</reference>
<protein>
    <submittedName>
        <fullName evidence="3">Uncharacterized protein</fullName>
    </submittedName>
</protein>
<evidence type="ECO:0000313" key="2">
    <source>
        <dbReference type="Proteomes" id="UP000095283"/>
    </source>
</evidence>
<dbReference type="Proteomes" id="UP000095283">
    <property type="component" value="Unplaced"/>
</dbReference>
<accession>A0A1I7WMD4</accession>
<proteinExistence type="predicted"/>
<feature type="compositionally biased region" description="Basic residues" evidence="1">
    <location>
        <begin position="70"/>
        <end position="95"/>
    </location>
</feature>
<evidence type="ECO:0000256" key="1">
    <source>
        <dbReference type="SAM" id="MobiDB-lite"/>
    </source>
</evidence>
<dbReference type="WBParaSite" id="Hba_06306">
    <property type="protein sequence ID" value="Hba_06306"/>
    <property type="gene ID" value="Hba_06306"/>
</dbReference>
<organism evidence="2 3">
    <name type="scientific">Heterorhabditis bacteriophora</name>
    <name type="common">Entomopathogenic nematode worm</name>
    <dbReference type="NCBI Taxonomy" id="37862"/>
    <lineage>
        <taxon>Eukaryota</taxon>
        <taxon>Metazoa</taxon>
        <taxon>Ecdysozoa</taxon>
        <taxon>Nematoda</taxon>
        <taxon>Chromadorea</taxon>
        <taxon>Rhabditida</taxon>
        <taxon>Rhabditina</taxon>
        <taxon>Rhabditomorpha</taxon>
        <taxon>Strongyloidea</taxon>
        <taxon>Heterorhabditidae</taxon>
        <taxon>Heterorhabditis</taxon>
    </lineage>
</organism>
<feature type="region of interest" description="Disordered" evidence="1">
    <location>
        <begin position="1"/>
        <end position="95"/>
    </location>
</feature>
<sequence length="95" mass="10603">MNNQKNISMQKACEHGDRGVQSIAQPASNRDPKGSVCHDNDKRKTSKNRKRRDETIATVDGADEVEAEKKKPRRKAASSGKMSKKVSMRVKSVHI</sequence>